<accession>A0ABD4SZQ8</accession>
<sequence length="109" mass="12694">MATLDNYREIIKDILKSHAKNTDPDIECQLIFDTENDHYQLLEVGWQGLNRIYACYIHLDIKQEKIWIQQNMTEADLGQELVNRGIPASDIVLGLQPPYKRPYTQYSVA</sequence>
<name>A0ABD4SZQ8_9CYAN</name>
<dbReference type="Pfam" id="PF08869">
    <property type="entry name" value="XisI"/>
    <property type="match status" value="1"/>
</dbReference>
<dbReference type="SUPFAM" id="SSF143847">
    <property type="entry name" value="XisI-like"/>
    <property type="match status" value="1"/>
</dbReference>
<proteinExistence type="predicted"/>
<evidence type="ECO:0000313" key="2">
    <source>
        <dbReference type="Proteomes" id="UP000031561"/>
    </source>
</evidence>
<dbReference type="RefSeq" id="WP_166279791.1">
    <property type="nucleotide sequence ID" value="NZ_JTHE03000019.1"/>
</dbReference>
<dbReference type="Gene3D" id="3.30.310.110">
    <property type="entry name" value="XisI-like"/>
    <property type="match status" value="1"/>
</dbReference>
<dbReference type="InterPro" id="IPR014968">
    <property type="entry name" value="XisI"/>
</dbReference>
<dbReference type="AlphaFoldDB" id="A0ABD4SZQ8"/>
<gene>
    <name evidence="1" type="ORF">QQ91_0002890</name>
</gene>
<protein>
    <submittedName>
        <fullName evidence="1">XisI protein</fullName>
    </submittedName>
</protein>
<reference evidence="1 2" key="1">
    <citation type="journal article" date="2015" name="Genome Announc.">
        <title>Draft Genome Sequence of Filamentous Marine Cyanobacterium Lyngbya confervoides Strain BDU141951.</title>
        <authorList>
            <person name="Chandrababunaidu M.M."/>
            <person name="Sen D."/>
            <person name="Tripathy S."/>
        </authorList>
    </citation>
    <scope>NUCLEOTIDE SEQUENCE [LARGE SCALE GENOMIC DNA]</scope>
    <source>
        <strain evidence="1 2">BDU141951</strain>
    </source>
</reference>
<organism evidence="1 2">
    <name type="scientific">Lyngbya confervoides BDU141951</name>
    <dbReference type="NCBI Taxonomy" id="1574623"/>
    <lineage>
        <taxon>Bacteria</taxon>
        <taxon>Bacillati</taxon>
        <taxon>Cyanobacteriota</taxon>
        <taxon>Cyanophyceae</taxon>
        <taxon>Oscillatoriophycideae</taxon>
        <taxon>Oscillatoriales</taxon>
        <taxon>Microcoleaceae</taxon>
        <taxon>Lyngbya</taxon>
    </lineage>
</organism>
<dbReference type="InterPro" id="IPR035943">
    <property type="entry name" value="XisI-like_sf"/>
</dbReference>
<dbReference type="CDD" id="cd16382">
    <property type="entry name" value="XisI-like"/>
    <property type="match status" value="1"/>
</dbReference>
<comment type="caution">
    <text evidence="1">The sequence shown here is derived from an EMBL/GenBank/DDBJ whole genome shotgun (WGS) entry which is preliminary data.</text>
</comment>
<evidence type="ECO:0000313" key="1">
    <source>
        <dbReference type="EMBL" id="MCM1981779.1"/>
    </source>
</evidence>
<dbReference type="EMBL" id="JTHE03000019">
    <property type="protein sequence ID" value="MCM1981779.1"/>
    <property type="molecule type" value="Genomic_DNA"/>
</dbReference>
<dbReference type="Proteomes" id="UP000031561">
    <property type="component" value="Unassembled WGS sequence"/>
</dbReference>
<keyword evidence="2" id="KW-1185">Reference proteome</keyword>